<dbReference type="InterPro" id="IPR036882">
    <property type="entry name" value="Alba-like_dom_sf"/>
</dbReference>
<name>A0A8H3VC89_VENIN</name>
<dbReference type="Gene3D" id="3.30.110.20">
    <property type="entry name" value="Alba-like domain"/>
    <property type="match status" value="1"/>
</dbReference>
<dbReference type="GO" id="GO:0006364">
    <property type="term" value="P:rRNA processing"/>
    <property type="evidence" value="ECO:0007669"/>
    <property type="project" value="TreeGrafter"/>
</dbReference>
<sequence>MAAPESSTQSIKAKPRPGKLPKLPSNSRIQKRPLHHPAIPSPRASSSTQKIVYVSSKTPFMSAVQRIRTHVTQISKRKSQSINDTTHSSTSKGAQIRRKAGGDRILAQAMEEIERAEKDKGGEEVIVKGTGKAIEKVMGIAGFFQENAVKEGVKVRLTTGSVWAIDDVSVLNEEIPEGEQMELDGKEEEDIPETRVRQVSVLEVRIGLR</sequence>
<dbReference type="Proteomes" id="UP000490939">
    <property type="component" value="Unassembled WGS sequence"/>
</dbReference>
<evidence type="ECO:0000313" key="9">
    <source>
        <dbReference type="Proteomes" id="UP000447873"/>
    </source>
</evidence>
<dbReference type="GO" id="GO:0001682">
    <property type="term" value="P:tRNA 5'-leader removal"/>
    <property type="evidence" value="ECO:0007669"/>
    <property type="project" value="InterPro"/>
</dbReference>
<dbReference type="GO" id="GO:0000172">
    <property type="term" value="C:ribonuclease MRP complex"/>
    <property type="evidence" value="ECO:0007669"/>
    <property type="project" value="InterPro"/>
</dbReference>
<protein>
    <submittedName>
        <fullName evidence="5">Uncharacterized protein</fullName>
    </submittedName>
</protein>
<dbReference type="GO" id="GO:0000171">
    <property type="term" value="F:ribonuclease MRP activity"/>
    <property type="evidence" value="ECO:0007669"/>
    <property type="project" value="TreeGrafter"/>
</dbReference>
<evidence type="ECO:0000313" key="6">
    <source>
        <dbReference type="EMBL" id="KAE9985096.1"/>
    </source>
</evidence>
<keyword evidence="10" id="KW-1185">Reference proteome</keyword>
<evidence type="ECO:0000256" key="2">
    <source>
        <dbReference type="ARBA" id="ARBA00022694"/>
    </source>
</evidence>
<dbReference type="GO" id="GO:0003723">
    <property type="term" value="F:RNA binding"/>
    <property type="evidence" value="ECO:0007669"/>
    <property type="project" value="TreeGrafter"/>
</dbReference>
<feature type="region of interest" description="Disordered" evidence="4">
    <location>
        <begin position="72"/>
        <end position="100"/>
    </location>
</feature>
<organism evidence="5 8">
    <name type="scientific">Venturia inaequalis</name>
    <name type="common">Apple scab fungus</name>
    <dbReference type="NCBI Taxonomy" id="5025"/>
    <lineage>
        <taxon>Eukaryota</taxon>
        <taxon>Fungi</taxon>
        <taxon>Dikarya</taxon>
        <taxon>Ascomycota</taxon>
        <taxon>Pezizomycotina</taxon>
        <taxon>Dothideomycetes</taxon>
        <taxon>Pleosporomycetidae</taxon>
        <taxon>Venturiales</taxon>
        <taxon>Venturiaceae</taxon>
        <taxon>Venturia</taxon>
    </lineage>
</organism>
<comment type="subcellular location">
    <subcellularLocation>
        <location evidence="1">Nucleus</location>
    </subcellularLocation>
</comment>
<accession>A0A8H3VC89</accession>
<evidence type="ECO:0000313" key="8">
    <source>
        <dbReference type="Proteomes" id="UP000433883"/>
    </source>
</evidence>
<dbReference type="EMBL" id="WNWQ01000018">
    <property type="protein sequence ID" value="KAE9984319.1"/>
    <property type="molecule type" value="Genomic_DNA"/>
</dbReference>
<dbReference type="Proteomes" id="UP000447873">
    <property type="component" value="Unassembled WGS sequence"/>
</dbReference>
<dbReference type="Proteomes" id="UP000433883">
    <property type="component" value="Unassembled WGS sequence"/>
</dbReference>
<reference evidence="5 8" key="1">
    <citation type="submission" date="2019-11" db="EMBL/GenBank/DDBJ databases">
        <title>Venturia inaequalis Genome Resource.</title>
        <authorList>
            <person name="Lichtner F.J."/>
        </authorList>
    </citation>
    <scope>NUCLEOTIDE SEQUENCE [LARGE SCALE GENOMIC DNA]</scope>
    <source>
        <strain evidence="6 9">120213</strain>
        <strain evidence="5">Bline_iso_100314</strain>
        <strain evidence="7 10">DMI_063113</strain>
    </source>
</reference>
<keyword evidence="3" id="KW-0539">Nucleus</keyword>
<evidence type="ECO:0000313" key="5">
    <source>
        <dbReference type="EMBL" id="KAE9984319.1"/>
    </source>
</evidence>
<gene>
    <name evidence="5" type="ORF">BLS_002633</name>
    <name evidence="7" type="ORF">EG327_011595</name>
    <name evidence="6" type="ORF">EG328_007867</name>
</gene>
<feature type="region of interest" description="Disordered" evidence="4">
    <location>
        <begin position="1"/>
        <end position="48"/>
    </location>
</feature>
<dbReference type="PANTHER" id="PTHR28256">
    <property type="entry name" value="RIBONUCLEASES P/MRP PROTEIN SUBUNIT POP7"/>
    <property type="match status" value="1"/>
</dbReference>
<dbReference type="GO" id="GO:0000294">
    <property type="term" value="P:nuclear-transcribed mRNA catabolic process, RNase MRP-dependent"/>
    <property type="evidence" value="ECO:0007669"/>
    <property type="project" value="TreeGrafter"/>
</dbReference>
<feature type="compositionally biased region" description="Polar residues" evidence="4">
    <location>
        <begin position="1"/>
        <end position="11"/>
    </location>
</feature>
<dbReference type="InterPro" id="IPR014612">
    <property type="entry name" value="Pop7/Rpp20"/>
</dbReference>
<evidence type="ECO:0000313" key="7">
    <source>
        <dbReference type="EMBL" id="KAE9991499.1"/>
    </source>
</evidence>
<evidence type="ECO:0000313" key="10">
    <source>
        <dbReference type="Proteomes" id="UP000490939"/>
    </source>
</evidence>
<feature type="compositionally biased region" description="Polar residues" evidence="4">
    <location>
        <begin position="72"/>
        <end position="93"/>
    </location>
</feature>
<keyword evidence="2" id="KW-0819">tRNA processing</keyword>
<dbReference type="EMBL" id="WNWR01000093">
    <property type="protein sequence ID" value="KAE9991499.1"/>
    <property type="molecule type" value="Genomic_DNA"/>
</dbReference>
<dbReference type="PANTHER" id="PTHR28256:SF1">
    <property type="entry name" value="RIBONUCLEASES P_MRP PROTEIN SUBUNIT POP7"/>
    <property type="match status" value="1"/>
</dbReference>
<comment type="caution">
    <text evidence="5">The sequence shown here is derived from an EMBL/GenBank/DDBJ whole genome shotgun (WGS) entry which is preliminary data.</text>
</comment>
<dbReference type="InterPro" id="IPR020241">
    <property type="entry name" value="RNase_P/MRP_Pop7_fungi"/>
</dbReference>
<evidence type="ECO:0000256" key="1">
    <source>
        <dbReference type="ARBA" id="ARBA00004123"/>
    </source>
</evidence>
<evidence type="ECO:0000256" key="3">
    <source>
        <dbReference type="ARBA" id="ARBA00023242"/>
    </source>
</evidence>
<dbReference type="AlphaFoldDB" id="A0A8H3VC89"/>
<dbReference type="Pfam" id="PF12328">
    <property type="entry name" value="Rpp20"/>
    <property type="match status" value="1"/>
</dbReference>
<dbReference type="GO" id="GO:0034965">
    <property type="term" value="P:intronic box C/D snoRNA processing"/>
    <property type="evidence" value="ECO:0007669"/>
    <property type="project" value="TreeGrafter"/>
</dbReference>
<proteinExistence type="predicted"/>
<evidence type="ECO:0000256" key="4">
    <source>
        <dbReference type="SAM" id="MobiDB-lite"/>
    </source>
</evidence>
<dbReference type="GO" id="GO:0005655">
    <property type="term" value="C:nucleolar ribonuclease P complex"/>
    <property type="evidence" value="ECO:0007669"/>
    <property type="project" value="InterPro"/>
</dbReference>
<dbReference type="EMBL" id="WNWS01000043">
    <property type="protein sequence ID" value="KAE9985096.1"/>
    <property type="molecule type" value="Genomic_DNA"/>
</dbReference>
<dbReference type="GO" id="GO:0004526">
    <property type="term" value="F:ribonuclease P activity"/>
    <property type="evidence" value="ECO:0007669"/>
    <property type="project" value="TreeGrafter"/>
</dbReference>